<reference evidence="2 3" key="1">
    <citation type="submission" date="2017-10" db="EMBL/GenBank/DDBJ databases">
        <title>Whole genome of Pedobacter ginsengisoli T01R-27 isolated from tomato rhizosphere.</title>
        <authorList>
            <person name="Weon H.-Y."/>
            <person name="Lee S.A."/>
            <person name="Sang M.K."/>
            <person name="Song J."/>
        </authorList>
    </citation>
    <scope>NUCLEOTIDE SEQUENCE [LARGE SCALE GENOMIC DNA]</scope>
    <source>
        <strain evidence="2 3">T01R-27</strain>
    </source>
</reference>
<organism evidence="2 3">
    <name type="scientific">Pedobacter ginsengisoli</name>
    <dbReference type="NCBI Taxonomy" id="363852"/>
    <lineage>
        <taxon>Bacteria</taxon>
        <taxon>Pseudomonadati</taxon>
        <taxon>Bacteroidota</taxon>
        <taxon>Sphingobacteriia</taxon>
        <taxon>Sphingobacteriales</taxon>
        <taxon>Sphingobacteriaceae</taxon>
        <taxon>Pedobacter</taxon>
    </lineage>
</organism>
<dbReference type="AlphaFoldDB" id="A0A2D1U6C4"/>
<protein>
    <recommendedName>
        <fullName evidence="1">Putative auto-transporter adhesin head GIN domain-containing protein</fullName>
    </recommendedName>
</protein>
<dbReference type="EMBL" id="CP024091">
    <property type="protein sequence ID" value="ATP57160.1"/>
    <property type="molecule type" value="Genomic_DNA"/>
</dbReference>
<sequence length="60" mass="6588">MWTNIAEFDLPGSGNIKINVLEELKAKITGSGNIYYSGNPTIISDIKDSGKLIKFNMPND</sequence>
<dbReference type="InterPro" id="IPR021255">
    <property type="entry name" value="DUF2807"/>
</dbReference>
<dbReference type="Proteomes" id="UP000223749">
    <property type="component" value="Chromosome"/>
</dbReference>
<feature type="domain" description="Putative auto-transporter adhesin head GIN" evidence="1">
    <location>
        <begin position="5"/>
        <end position="40"/>
    </location>
</feature>
<dbReference type="KEGG" id="pgs:CPT03_12105"/>
<gene>
    <name evidence="2" type="ORF">CPT03_12105</name>
</gene>
<evidence type="ECO:0000313" key="2">
    <source>
        <dbReference type="EMBL" id="ATP57160.1"/>
    </source>
</evidence>
<name>A0A2D1U6C4_9SPHI</name>
<proteinExistence type="predicted"/>
<dbReference type="Gene3D" id="2.160.20.120">
    <property type="match status" value="1"/>
</dbReference>
<evidence type="ECO:0000313" key="3">
    <source>
        <dbReference type="Proteomes" id="UP000223749"/>
    </source>
</evidence>
<accession>A0A2D1U6C4</accession>
<evidence type="ECO:0000259" key="1">
    <source>
        <dbReference type="Pfam" id="PF10988"/>
    </source>
</evidence>
<dbReference type="RefSeq" id="WP_099439088.1">
    <property type="nucleotide sequence ID" value="NZ_CP024091.1"/>
</dbReference>
<keyword evidence="3" id="KW-1185">Reference proteome</keyword>
<dbReference type="Pfam" id="PF10988">
    <property type="entry name" value="DUF2807"/>
    <property type="match status" value="1"/>
</dbReference>